<evidence type="ECO:0000313" key="3">
    <source>
        <dbReference type="Proteomes" id="UP000469081"/>
    </source>
</evidence>
<dbReference type="RefSeq" id="WP_003040851.1">
    <property type="nucleotide sequence ID" value="NZ_VJEZ01000004.1"/>
</dbReference>
<gene>
    <name evidence="2" type="ORF">FNC33_03650</name>
</gene>
<feature type="compositionally biased region" description="Basic and acidic residues" evidence="1">
    <location>
        <begin position="336"/>
        <end position="347"/>
    </location>
</feature>
<reference evidence="2 3" key="1">
    <citation type="submission" date="2019-06" db="EMBL/GenBank/DDBJ databases">
        <title>Phylogeography and genetic diversity of Francisella tularensis subsp. holarctica in France (1947-2018).</title>
        <authorList>
            <person name="Kevin M."/>
            <person name="Madani N."/>
            <person name="Maurin M."/>
        </authorList>
    </citation>
    <scope>NUCLEOTIDE SEQUENCE [LARGE SCALE GENOMIC DNA]</scope>
    <source>
        <strain evidence="2 3">ATCC 15482</strain>
    </source>
</reference>
<dbReference type="AlphaFoldDB" id="A0A6I4RUV6"/>
<sequence length="359" mass="41723">MSKASKELQNLFDVNDNWQVIKRSNFEVLTESTEFLESRKFQEVINIIYQYVYEEKVLDIQLFCLYLQAHFNLHNSADDLLSILETLVVILSKYELISPLNKKETILVRSITTLINEVDDAVNYYYPDFLDNQRDLIKNYLDKTQELLNLNINDIDLSEFNKSKNQLLSTVAKYLLKQDSANVVEEIVVMDEKDTSTKKIDKEDRYSFYWTNLLLKISKFRDLAKVASSSTDSFNLALLFDSIQTEIKSFDPVKYFPREFGVFLNSVTPEVYIDIQNIIEKNKGSSLWDFMLQKADTSIQMDPENKQSEIGDYNVDDLLRDTIVLKSPNNNSAEKNNNDDAKLKNPEDDFSSAFDILDL</sequence>
<feature type="region of interest" description="Disordered" evidence="1">
    <location>
        <begin position="328"/>
        <end position="347"/>
    </location>
</feature>
<organism evidence="2 3">
    <name type="scientific">Francisella tularensis</name>
    <dbReference type="NCBI Taxonomy" id="263"/>
    <lineage>
        <taxon>Bacteria</taxon>
        <taxon>Pseudomonadati</taxon>
        <taxon>Pseudomonadota</taxon>
        <taxon>Gammaproteobacteria</taxon>
        <taxon>Thiotrichales</taxon>
        <taxon>Francisellaceae</taxon>
        <taxon>Francisella</taxon>
    </lineage>
</organism>
<comment type="caution">
    <text evidence="2">The sequence shown here is derived from an EMBL/GenBank/DDBJ whole genome shotgun (WGS) entry which is preliminary data.</text>
</comment>
<accession>A0A6I4RUV6</accession>
<evidence type="ECO:0000256" key="1">
    <source>
        <dbReference type="SAM" id="MobiDB-lite"/>
    </source>
</evidence>
<proteinExistence type="predicted"/>
<evidence type="ECO:0000313" key="2">
    <source>
        <dbReference type="EMBL" id="MWZ39642.1"/>
    </source>
</evidence>
<name>A0A6I4RUV6_FRATU</name>
<protein>
    <submittedName>
        <fullName evidence="2">Uncharacterized protein</fullName>
    </submittedName>
</protein>
<dbReference type="EMBL" id="VJEZ01000004">
    <property type="protein sequence ID" value="MWZ39642.1"/>
    <property type="molecule type" value="Genomic_DNA"/>
</dbReference>
<dbReference type="NCBIfam" id="NF041244">
    <property type="entry name" value="IglI_fam"/>
    <property type="match status" value="1"/>
</dbReference>
<dbReference type="Proteomes" id="UP000469081">
    <property type="component" value="Unassembled WGS sequence"/>
</dbReference>